<dbReference type="AlphaFoldDB" id="A0A2X0J773"/>
<dbReference type="InterPro" id="IPR012292">
    <property type="entry name" value="Globin/Proto"/>
</dbReference>
<dbReference type="GO" id="GO:0020037">
    <property type="term" value="F:heme binding"/>
    <property type="evidence" value="ECO:0007669"/>
    <property type="project" value="InterPro"/>
</dbReference>
<evidence type="ECO:0000256" key="4">
    <source>
        <dbReference type="ARBA" id="ARBA00023004"/>
    </source>
</evidence>
<dbReference type="GO" id="GO:0046872">
    <property type="term" value="F:metal ion binding"/>
    <property type="evidence" value="ECO:0007669"/>
    <property type="project" value="UniProtKB-KW"/>
</dbReference>
<dbReference type="GO" id="GO:0019825">
    <property type="term" value="F:oxygen binding"/>
    <property type="evidence" value="ECO:0007669"/>
    <property type="project" value="InterPro"/>
</dbReference>
<dbReference type="EMBL" id="QKYN01000090">
    <property type="protein sequence ID" value="RAG83288.1"/>
    <property type="molecule type" value="Genomic_DNA"/>
</dbReference>
<name>A0A2X0J773_9ACTN</name>
<sequence>MSEHRDKPTPSILEWAGGLAALERLTATFYGKHVLNDPLLAPVFAGMDSEHPQHVALWLAEVFGGPDGPTGYSEGRGGHAHMAGRHLGRHITEEQRRRWVTLLMDSADEVGLPTDPEFRAVFGYYIEWGSRMALIYSGDNPPPIDAAPMPRWGWNQTPPWQPGN</sequence>
<dbReference type="Pfam" id="PF01152">
    <property type="entry name" value="Bac_globin"/>
    <property type="match status" value="1"/>
</dbReference>
<protein>
    <submittedName>
        <fullName evidence="6">Oxidoreductase</fullName>
    </submittedName>
</protein>
<evidence type="ECO:0000256" key="2">
    <source>
        <dbReference type="ARBA" id="ARBA00022617"/>
    </source>
</evidence>
<dbReference type="InterPro" id="IPR001486">
    <property type="entry name" value="Hemoglobin_trunc"/>
</dbReference>
<keyword evidence="7" id="KW-1185">Reference proteome</keyword>
<keyword evidence="1" id="KW-0813">Transport</keyword>
<keyword evidence="4 5" id="KW-0408">Iron</keyword>
<comment type="caution">
    <text evidence="6">The sequence shown here is derived from an EMBL/GenBank/DDBJ whole genome shotgun (WGS) entry which is preliminary data.</text>
</comment>
<evidence type="ECO:0000256" key="5">
    <source>
        <dbReference type="PIRSR" id="PIRSR601486-1"/>
    </source>
</evidence>
<evidence type="ECO:0000256" key="1">
    <source>
        <dbReference type="ARBA" id="ARBA00022448"/>
    </source>
</evidence>
<organism evidence="6 7">
    <name type="scientific">Streptacidiphilus pinicola</name>
    <dbReference type="NCBI Taxonomy" id="2219663"/>
    <lineage>
        <taxon>Bacteria</taxon>
        <taxon>Bacillati</taxon>
        <taxon>Actinomycetota</taxon>
        <taxon>Actinomycetes</taxon>
        <taxon>Kitasatosporales</taxon>
        <taxon>Streptomycetaceae</taxon>
        <taxon>Streptacidiphilus</taxon>
    </lineage>
</organism>
<proteinExistence type="predicted"/>
<dbReference type="CDD" id="cd14775">
    <property type="entry name" value="TrHb2_O-like"/>
    <property type="match status" value="1"/>
</dbReference>
<keyword evidence="2 5" id="KW-0349">Heme</keyword>
<dbReference type="Gene3D" id="1.10.490.10">
    <property type="entry name" value="Globins"/>
    <property type="match status" value="1"/>
</dbReference>
<dbReference type="InterPro" id="IPR009050">
    <property type="entry name" value="Globin-like_sf"/>
</dbReference>
<evidence type="ECO:0000313" key="7">
    <source>
        <dbReference type="Proteomes" id="UP000248889"/>
    </source>
</evidence>
<dbReference type="Proteomes" id="UP000248889">
    <property type="component" value="Unassembled WGS sequence"/>
</dbReference>
<dbReference type="SUPFAM" id="SSF46458">
    <property type="entry name" value="Globin-like"/>
    <property type="match status" value="1"/>
</dbReference>
<gene>
    <name evidence="6" type="ORF">DN069_23140</name>
</gene>
<evidence type="ECO:0000313" key="6">
    <source>
        <dbReference type="EMBL" id="RAG83288.1"/>
    </source>
</evidence>
<evidence type="ECO:0000256" key="3">
    <source>
        <dbReference type="ARBA" id="ARBA00022723"/>
    </source>
</evidence>
<dbReference type="RefSeq" id="WP_111503807.1">
    <property type="nucleotide sequence ID" value="NZ_QKYN01000090.1"/>
</dbReference>
<feature type="binding site" description="distal binding residue" evidence="5">
    <location>
        <position position="54"/>
    </location>
    <ligand>
        <name>heme</name>
        <dbReference type="ChEBI" id="CHEBI:30413"/>
    </ligand>
    <ligandPart>
        <name>Fe</name>
        <dbReference type="ChEBI" id="CHEBI:18248"/>
    </ligandPart>
</feature>
<keyword evidence="3 5" id="KW-0479">Metal-binding</keyword>
<accession>A0A2X0J773</accession>
<dbReference type="OrthoDB" id="9798157at2"/>
<reference evidence="6 7" key="1">
    <citation type="submission" date="2018-06" db="EMBL/GenBank/DDBJ databases">
        <title>Streptacidiphilus pinicola sp. nov., isolated from pine grove soil.</title>
        <authorList>
            <person name="Roh S.G."/>
            <person name="Park S."/>
            <person name="Kim M.-K."/>
            <person name="Yun B.-R."/>
            <person name="Park J."/>
            <person name="Kim M.J."/>
            <person name="Kim Y.S."/>
            <person name="Kim S.B."/>
        </authorList>
    </citation>
    <scope>NUCLEOTIDE SEQUENCE [LARGE SCALE GENOMIC DNA]</scope>
    <source>
        <strain evidence="6 7">MMS16-CNU450</strain>
    </source>
</reference>